<gene>
    <name evidence="3" type="ORF">ACFOOG_12410</name>
</gene>
<feature type="transmembrane region" description="Helical" evidence="2">
    <location>
        <begin position="77"/>
        <end position="103"/>
    </location>
</feature>
<dbReference type="InterPro" id="IPR007313">
    <property type="entry name" value="FxsA"/>
</dbReference>
<dbReference type="PANTHER" id="PTHR35335">
    <property type="entry name" value="UPF0716 PROTEIN FXSA"/>
    <property type="match status" value="1"/>
</dbReference>
<keyword evidence="2" id="KW-1133">Transmembrane helix</keyword>
<name>A0ABV7ZZX6_9GAMM</name>
<dbReference type="RefSeq" id="WP_380696985.1">
    <property type="nucleotide sequence ID" value="NZ_JBHRYR010000003.1"/>
</dbReference>
<evidence type="ECO:0000313" key="4">
    <source>
        <dbReference type="Proteomes" id="UP001595617"/>
    </source>
</evidence>
<dbReference type="NCBIfam" id="NF008528">
    <property type="entry name" value="PRK11463.1-2"/>
    <property type="match status" value="1"/>
</dbReference>
<dbReference type="EMBL" id="JBHRYR010000003">
    <property type="protein sequence ID" value="MFC3853639.1"/>
    <property type="molecule type" value="Genomic_DNA"/>
</dbReference>
<organism evidence="3 4">
    <name type="scientific">Saccharospirillum mangrovi</name>
    <dbReference type="NCBI Taxonomy" id="2161747"/>
    <lineage>
        <taxon>Bacteria</taxon>
        <taxon>Pseudomonadati</taxon>
        <taxon>Pseudomonadota</taxon>
        <taxon>Gammaproteobacteria</taxon>
        <taxon>Oceanospirillales</taxon>
        <taxon>Saccharospirillaceae</taxon>
        <taxon>Saccharospirillum</taxon>
    </lineage>
</organism>
<accession>A0ABV7ZZX6</accession>
<feature type="region of interest" description="Disordered" evidence="1">
    <location>
        <begin position="106"/>
        <end position="150"/>
    </location>
</feature>
<comment type="caution">
    <text evidence="3">The sequence shown here is derived from an EMBL/GenBank/DDBJ whole genome shotgun (WGS) entry which is preliminary data.</text>
</comment>
<dbReference type="PANTHER" id="PTHR35335:SF1">
    <property type="entry name" value="UPF0716 PROTEIN FXSA"/>
    <property type="match status" value="1"/>
</dbReference>
<protein>
    <submittedName>
        <fullName evidence="3">FxsA family protein</fullName>
    </submittedName>
</protein>
<evidence type="ECO:0000313" key="3">
    <source>
        <dbReference type="EMBL" id="MFC3853639.1"/>
    </source>
</evidence>
<dbReference type="Pfam" id="PF04186">
    <property type="entry name" value="FxsA"/>
    <property type="match status" value="1"/>
</dbReference>
<proteinExistence type="predicted"/>
<evidence type="ECO:0000256" key="1">
    <source>
        <dbReference type="SAM" id="MobiDB-lite"/>
    </source>
</evidence>
<dbReference type="Proteomes" id="UP001595617">
    <property type="component" value="Unassembled WGS sequence"/>
</dbReference>
<evidence type="ECO:0000256" key="2">
    <source>
        <dbReference type="SAM" id="Phobius"/>
    </source>
</evidence>
<keyword evidence="4" id="KW-1185">Reference proteome</keyword>
<keyword evidence="2" id="KW-0472">Membrane</keyword>
<reference evidence="4" key="1">
    <citation type="journal article" date="2019" name="Int. J. Syst. Evol. Microbiol.">
        <title>The Global Catalogue of Microorganisms (GCM) 10K type strain sequencing project: providing services to taxonomists for standard genome sequencing and annotation.</title>
        <authorList>
            <consortium name="The Broad Institute Genomics Platform"/>
            <consortium name="The Broad Institute Genome Sequencing Center for Infectious Disease"/>
            <person name="Wu L."/>
            <person name="Ma J."/>
        </authorList>
    </citation>
    <scope>NUCLEOTIDE SEQUENCE [LARGE SCALE GENOMIC DNA]</scope>
    <source>
        <strain evidence="4">IBRC 10765</strain>
    </source>
</reference>
<keyword evidence="2" id="KW-0812">Transmembrane</keyword>
<sequence>MPLLIIFMVFFAVELALFIEVGGELGVFVTLLWIVLSAMLGGQLIRRAGWGLLQTMQRGGMSHWWMRMQQQTAMRQMLAGLLLAMPGFATDTLGVLLLVWSFIGPRSSGSREDSGFRQGPEVPPNVGPGQGETSATKRGQVIEGEYEREK</sequence>